<evidence type="ECO:0000313" key="6">
    <source>
        <dbReference type="EMBL" id="GIE00282.1"/>
    </source>
</evidence>
<keyword evidence="7" id="KW-1185">Reference proteome</keyword>
<gene>
    <name evidence="6" type="ORF">Adu01nite_16320</name>
</gene>
<dbReference type="Proteomes" id="UP000637628">
    <property type="component" value="Unassembled WGS sequence"/>
</dbReference>
<dbReference type="SUPFAM" id="SSF53822">
    <property type="entry name" value="Periplasmic binding protein-like I"/>
    <property type="match status" value="1"/>
</dbReference>
<accession>A0ABQ3YRS8</accession>
<dbReference type="EMBL" id="BOML01000013">
    <property type="protein sequence ID" value="GIE00282.1"/>
    <property type="molecule type" value="Genomic_DNA"/>
</dbReference>
<protein>
    <recommendedName>
        <fullName evidence="5">Periplasmic binding protein domain-containing protein</fullName>
    </recommendedName>
</protein>
<keyword evidence="3 4" id="KW-0732">Signal</keyword>
<evidence type="ECO:0000256" key="2">
    <source>
        <dbReference type="ARBA" id="ARBA00007639"/>
    </source>
</evidence>
<evidence type="ECO:0000259" key="5">
    <source>
        <dbReference type="Pfam" id="PF13407"/>
    </source>
</evidence>
<organism evidence="6 7">
    <name type="scientific">Paractinoplanes durhamensis</name>
    <dbReference type="NCBI Taxonomy" id="113563"/>
    <lineage>
        <taxon>Bacteria</taxon>
        <taxon>Bacillati</taxon>
        <taxon>Actinomycetota</taxon>
        <taxon>Actinomycetes</taxon>
        <taxon>Micromonosporales</taxon>
        <taxon>Micromonosporaceae</taxon>
        <taxon>Paractinoplanes</taxon>
    </lineage>
</organism>
<dbReference type="PANTHER" id="PTHR46847">
    <property type="entry name" value="D-ALLOSE-BINDING PERIPLASMIC PROTEIN-RELATED"/>
    <property type="match status" value="1"/>
</dbReference>
<proteinExistence type="inferred from homology"/>
<dbReference type="Gene3D" id="3.40.50.2300">
    <property type="match status" value="2"/>
</dbReference>
<feature type="chain" id="PRO_5045119709" description="Periplasmic binding protein domain-containing protein" evidence="4">
    <location>
        <begin position="24"/>
        <end position="349"/>
    </location>
</feature>
<dbReference type="InterPro" id="IPR025997">
    <property type="entry name" value="SBP_2_dom"/>
</dbReference>
<name>A0ABQ3YRS8_9ACTN</name>
<reference evidence="6 7" key="1">
    <citation type="submission" date="2021-01" db="EMBL/GenBank/DDBJ databases">
        <title>Whole genome shotgun sequence of Actinoplanes durhamensis NBRC 14914.</title>
        <authorList>
            <person name="Komaki H."/>
            <person name="Tamura T."/>
        </authorList>
    </citation>
    <scope>NUCLEOTIDE SEQUENCE [LARGE SCALE GENOMIC DNA]</scope>
    <source>
        <strain evidence="6 7">NBRC 14914</strain>
    </source>
</reference>
<sequence length="349" mass="36109">MRKPLICVFVVVLLALFPAGCGKNDGSGSGGTPHVAFVVANTQLSFALQMGAGFTAGVAHVGGVTGEVVGPDIVDGQGELKMFQDLKTRVKDGISVFTLSPEIFSQPMADAVRNDIPLIAVDNPPLAASNVKLFVGNDNYLLGKMLADEAIAKLPAGATGKIILGTSAPGVKVLDRRAKGIRDELKAKLPGVTVIGPFDTKQETTANLAAWQTLTEVNKGAIAFLGTGDADGWNLAAIKTKTKATWTAGAFDLDPKSLAAVKAGQLVLVSPEHFVKGAVAGRLQAQHAKDGKALPEGWYYTPGLAVNESNIDAVIARQASTDATAAAVAGTVDTVLTDGTYFRTLSDVS</sequence>
<feature type="signal peptide" evidence="4">
    <location>
        <begin position="1"/>
        <end position="23"/>
    </location>
</feature>
<evidence type="ECO:0000256" key="1">
    <source>
        <dbReference type="ARBA" id="ARBA00004196"/>
    </source>
</evidence>
<dbReference type="PANTHER" id="PTHR46847:SF1">
    <property type="entry name" value="D-ALLOSE-BINDING PERIPLASMIC PROTEIN-RELATED"/>
    <property type="match status" value="1"/>
</dbReference>
<comment type="caution">
    <text evidence="6">The sequence shown here is derived from an EMBL/GenBank/DDBJ whole genome shotgun (WGS) entry which is preliminary data.</text>
</comment>
<dbReference type="RefSeq" id="WP_203725909.1">
    <property type="nucleotide sequence ID" value="NZ_BAAATX010000002.1"/>
</dbReference>
<evidence type="ECO:0000256" key="3">
    <source>
        <dbReference type="ARBA" id="ARBA00022729"/>
    </source>
</evidence>
<feature type="domain" description="Periplasmic binding protein" evidence="5">
    <location>
        <begin position="35"/>
        <end position="289"/>
    </location>
</feature>
<comment type="similarity">
    <text evidence="2">Belongs to the bacterial solute-binding protein 2 family.</text>
</comment>
<evidence type="ECO:0000313" key="7">
    <source>
        <dbReference type="Proteomes" id="UP000637628"/>
    </source>
</evidence>
<dbReference type="Pfam" id="PF13407">
    <property type="entry name" value="Peripla_BP_4"/>
    <property type="match status" value="1"/>
</dbReference>
<dbReference type="InterPro" id="IPR028082">
    <property type="entry name" value="Peripla_BP_I"/>
</dbReference>
<comment type="subcellular location">
    <subcellularLocation>
        <location evidence="1">Cell envelope</location>
    </subcellularLocation>
</comment>
<evidence type="ECO:0000256" key="4">
    <source>
        <dbReference type="SAM" id="SignalP"/>
    </source>
</evidence>